<dbReference type="PANTHER" id="PTHR45418">
    <property type="entry name" value="CANCER/TESTIS ANTIGEN 55"/>
    <property type="match status" value="1"/>
</dbReference>
<keyword evidence="5" id="KW-0547">Nucleotide-binding</keyword>
<dbReference type="InterPro" id="IPR047187">
    <property type="entry name" value="SF1_C_Upf1"/>
</dbReference>
<keyword evidence="13" id="KW-0812">Transmembrane</keyword>
<keyword evidence="13" id="KW-1133">Transmembrane helix</keyword>
<dbReference type="GO" id="GO:0016787">
    <property type="term" value="F:hydrolase activity"/>
    <property type="evidence" value="ECO:0007669"/>
    <property type="project" value="UniProtKB-KW"/>
</dbReference>
<dbReference type="Pfam" id="PF13087">
    <property type="entry name" value="AAA_12"/>
    <property type="match status" value="1"/>
</dbReference>
<evidence type="ECO:0000313" key="16">
    <source>
        <dbReference type="Proteomes" id="UP001152759"/>
    </source>
</evidence>
<evidence type="ECO:0000256" key="6">
    <source>
        <dbReference type="ARBA" id="ARBA00022801"/>
    </source>
</evidence>
<dbReference type="InterPro" id="IPR026122">
    <property type="entry name" value="MOV-10/SDE3_DEXXQ/H-box"/>
</dbReference>
<dbReference type="Pfam" id="PF21635">
    <property type="entry name" value="Mov-10_helical"/>
    <property type="match status" value="1"/>
</dbReference>
<evidence type="ECO:0000256" key="10">
    <source>
        <dbReference type="ARBA" id="ARBA00023158"/>
    </source>
</evidence>
<dbReference type="SUPFAM" id="SSF52540">
    <property type="entry name" value="P-loop containing nucleoside triphosphate hydrolases"/>
    <property type="match status" value="1"/>
</dbReference>
<dbReference type="PROSITE" id="PS50157">
    <property type="entry name" value="ZINC_FINGER_C2H2_2"/>
    <property type="match status" value="1"/>
</dbReference>
<dbReference type="GO" id="GO:0005524">
    <property type="term" value="F:ATP binding"/>
    <property type="evidence" value="ECO:0007669"/>
    <property type="project" value="UniProtKB-KW"/>
</dbReference>
<evidence type="ECO:0000256" key="4">
    <source>
        <dbReference type="ARBA" id="ARBA00022490"/>
    </source>
</evidence>
<dbReference type="GO" id="GO:0003723">
    <property type="term" value="F:RNA binding"/>
    <property type="evidence" value="ECO:0007669"/>
    <property type="project" value="UniProtKB-KW"/>
</dbReference>
<sequence length="922" mass="104708">MRRNKAREGPRRGPYHKVYADQYVQCRTERRRDPGIDENKCHMCSISFASQEEYEEHQNDIEHKARKEFRLNRREVKKNSACGIKVEFEAEEIFLEVNQQKKVNFNLSNRTERDVTLESIIPLMKLNVVPGVQIIGAKGVSIGPGQSLLYKMVVGFGEETGIFVYPLIFQFLGAAGSIYVYRELKFYSFTSSSESGLYSALAPISPYKPQNHLFVHLVELPTIWAPPLEQGERVNALPKRIQLEKYPIPNLLSKLVNHHLNPAEFEEELDEAGRKEIKKLLDVICHKKPNSEVLTKQNYVDRFRVLLHLEEMQIRKELADYNMNDAILFKAPTNQGLLALKIPGLVENRPSVVRGDSIFIRSDRDKEFRYEGKVAHVNKDSVELLFDPRFYRLYKPGDKVSVQFDINTHQFQVAHRAIERMKNFDILFPTKDILLNVDPDTPIEFFDDKIKSNPEQMQAVRNCVDGSSFPAPYIIFGPPGTGKTSTLIEIVKQLWLRASDRNFKIMICAPSNSAADLITELLLLSIPVSDVYRLYSVSRSYDSVPEKIKNSTSCNYDGNGRVWYPEVGKLKAYKIIITTLVASARLVTAGLGLDNHFSHIIIDESGQADEPQALIPISGFAGFKPKDGVRRAQIILAGDPNQLGPIICGRLSELMGLNISLLERLMSLELYQKNNNKYNPNVITKLVQNHRSHGAVIEVSNILFYDNELKVNGDKNIINMAVGWSQLPNKNYPVIFHGVKGEEERESSSPSWFNRAEIVTIVKYLKAILEPGSFNGQTIKQEDVGIISPYHKQVMKLRRACELQGWATVKVGSVEEFQGSEKLVTLVSTVRSKAEVLNQDLKYNLGFLSNPKRLNVALTRARALSIVVGNPDVLLWDPRWRTFILQCRSKGAVSKKGYFNKEALEQSREVPDLAQDMDGLRI</sequence>
<dbReference type="GO" id="GO:0031047">
    <property type="term" value="P:regulatory ncRNA-mediated gene silencing"/>
    <property type="evidence" value="ECO:0007669"/>
    <property type="project" value="UniProtKB-KW"/>
</dbReference>
<dbReference type="InterPro" id="IPR049080">
    <property type="entry name" value="MOV-10-like_beta-barrel"/>
</dbReference>
<dbReference type="GO" id="GO:0036464">
    <property type="term" value="C:cytoplasmic ribonucleoprotein granule"/>
    <property type="evidence" value="ECO:0007669"/>
    <property type="project" value="UniProtKB-SubCell"/>
</dbReference>
<dbReference type="EC" id="3.6.4.13" evidence="3"/>
<dbReference type="GO" id="GO:0032574">
    <property type="term" value="F:5'-3' RNA helicase activity"/>
    <property type="evidence" value="ECO:0007669"/>
    <property type="project" value="InterPro"/>
</dbReference>
<dbReference type="PANTHER" id="PTHR45418:SF1">
    <property type="entry name" value="CANCER_TESTIS ANTIGEN 55"/>
    <property type="match status" value="1"/>
</dbReference>
<dbReference type="KEGG" id="btab:109039216"/>
<keyword evidence="4" id="KW-0963">Cytoplasm</keyword>
<evidence type="ECO:0000313" key="15">
    <source>
        <dbReference type="EMBL" id="CAH0778069.1"/>
    </source>
</evidence>
<keyword evidence="13" id="KW-0472">Membrane</keyword>
<dbReference type="EMBL" id="OU963870">
    <property type="protein sequence ID" value="CAH0778069.1"/>
    <property type="molecule type" value="Genomic_DNA"/>
</dbReference>
<comment type="catalytic activity">
    <reaction evidence="11">
        <text>ATP + H2O = ADP + phosphate + H(+)</text>
        <dbReference type="Rhea" id="RHEA:13065"/>
        <dbReference type="ChEBI" id="CHEBI:15377"/>
        <dbReference type="ChEBI" id="CHEBI:15378"/>
        <dbReference type="ChEBI" id="CHEBI:30616"/>
        <dbReference type="ChEBI" id="CHEBI:43474"/>
        <dbReference type="ChEBI" id="CHEBI:456216"/>
        <dbReference type="EC" id="3.6.4.13"/>
    </reaction>
</comment>
<evidence type="ECO:0000256" key="11">
    <source>
        <dbReference type="ARBA" id="ARBA00047984"/>
    </source>
</evidence>
<reference evidence="15" key="1">
    <citation type="submission" date="2021-12" db="EMBL/GenBank/DDBJ databases">
        <authorList>
            <person name="King R."/>
        </authorList>
    </citation>
    <scope>NUCLEOTIDE SEQUENCE</scope>
</reference>
<evidence type="ECO:0000256" key="2">
    <source>
        <dbReference type="ARBA" id="ARBA00005601"/>
    </source>
</evidence>
<evidence type="ECO:0000256" key="12">
    <source>
        <dbReference type="PROSITE-ProRule" id="PRU00042"/>
    </source>
</evidence>
<evidence type="ECO:0000259" key="14">
    <source>
        <dbReference type="PROSITE" id="PS50157"/>
    </source>
</evidence>
<keyword evidence="7" id="KW-0347">Helicase</keyword>
<dbReference type="FunFam" id="3.40.50.300:FF:000608">
    <property type="entry name" value="Mov10 RISC complex RNA helicase"/>
    <property type="match status" value="1"/>
</dbReference>
<keyword evidence="9" id="KW-0694">RNA-binding</keyword>
<dbReference type="InterPro" id="IPR027417">
    <property type="entry name" value="P-loop_NTPase"/>
</dbReference>
<evidence type="ECO:0000256" key="13">
    <source>
        <dbReference type="SAM" id="Phobius"/>
    </source>
</evidence>
<evidence type="ECO:0000256" key="9">
    <source>
        <dbReference type="ARBA" id="ARBA00022884"/>
    </source>
</evidence>
<accession>A0A9P0CFI2</accession>
<dbReference type="InterPro" id="IPR013087">
    <property type="entry name" value="Znf_C2H2_type"/>
</dbReference>
<keyword evidence="10" id="KW-0943">RNA-mediated gene silencing</keyword>
<dbReference type="CDD" id="cd18808">
    <property type="entry name" value="SF1_C_Upf1"/>
    <property type="match status" value="1"/>
</dbReference>
<dbReference type="Pfam" id="PF21634">
    <property type="entry name" value="MOV-10_beta-barrel"/>
    <property type="match status" value="1"/>
</dbReference>
<evidence type="ECO:0000256" key="7">
    <source>
        <dbReference type="ARBA" id="ARBA00022806"/>
    </source>
</evidence>
<keyword evidence="8" id="KW-0067">ATP-binding</keyword>
<name>A0A9P0CFI2_BEMTA</name>
<evidence type="ECO:0000256" key="8">
    <source>
        <dbReference type="ARBA" id="ARBA00022840"/>
    </source>
</evidence>
<dbReference type="Gene3D" id="3.40.50.300">
    <property type="entry name" value="P-loop containing nucleotide triphosphate hydrolases"/>
    <property type="match status" value="2"/>
</dbReference>
<gene>
    <name evidence="15" type="ORF">BEMITA_LOCUS13934</name>
</gene>
<keyword evidence="12" id="KW-0862">Zinc</keyword>
<comment type="subcellular location">
    <subcellularLocation>
        <location evidence="1">Cytoplasm</location>
        <location evidence="1">Cytoplasmic ribonucleoprotein granule</location>
    </subcellularLocation>
</comment>
<evidence type="ECO:0000256" key="5">
    <source>
        <dbReference type="ARBA" id="ARBA00022741"/>
    </source>
</evidence>
<dbReference type="InterPro" id="IPR049079">
    <property type="entry name" value="Mov-10_helical"/>
</dbReference>
<keyword evidence="12" id="KW-0863">Zinc-finger</keyword>
<dbReference type="InterPro" id="IPR041677">
    <property type="entry name" value="DNA2/NAM7_AAA_11"/>
</dbReference>
<proteinExistence type="inferred from homology"/>
<protein>
    <recommendedName>
        <fullName evidence="3">RNA helicase</fullName>
        <ecNumber evidence="3">3.6.4.13</ecNumber>
    </recommendedName>
</protein>
<dbReference type="InterPro" id="IPR041679">
    <property type="entry name" value="DNA2/NAM7-like_C"/>
</dbReference>
<dbReference type="Pfam" id="PF13086">
    <property type="entry name" value="AAA_11"/>
    <property type="match status" value="2"/>
</dbReference>
<evidence type="ECO:0000256" key="1">
    <source>
        <dbReference type="ARBA" id="ARBA00004331"/>
    </source>
</evidence>
<dbReference type="AlphaFoldDB" id="A0A9P0CFI2"/>
<feature type="transmembrane region" description="Helical" evidence="13">
    <location>
        <begin position="162"/>
        <end position="181"/>
    </location>
</feature>
<keyword evidence="12" id="KW-0479">Metal-binding</keyword>
<feature type="domain" description="C2H2-type" evidence="14">
    <location>
        <begin position="39"/>
        <end position="68"/>
    </location>
</feature>
<dbReference type="Proteomes" id="UP001152759">
    <property type="component" value="Chromosome 9"/>
</dbReference>
<evidence type="ECO:0000256" key="3">
    <source>
        <dbReference type="ARBA" id="ARBA00012552"/>
    </source>
</evidence>
<keyword evidence="16" id="KW-1185">Reference proteome</keyword>
<comment type="similarity">
    <text evidence="2">Belongs to the DNA2/NAM7 helicase family. SDE3 subfamily.</text>
</comment>
<keyword evidence="6" id="KW-0378">Hydrolase</keyword>
<organism evidence="15 16">
    <name type="scientific">Bemisia tabaci</name>
    <name type="common">Sweetpotato whitefly</name>
    <name type="synonym">Aleurodes tabaci</name>
    <dbReference type="NCBI Taxonomy" id="7038"/>
    <lineage>
        <taxon>Eukaryota</taxon>
        <taxon>Metazoa</taxon>
        <taxon>Ecdysozoa</taxon>
        <taxon>Arthropoda</taxon>
        <taxon>Hexapoda</taxon>
        <taxon>Insecta</taxon>
        <taxon>Pterygota</taxon>
        <taxon>Neoptera</taxon>
        <taxon>Paraneoptera</taxon>
        <taxon>Hemiptera</taxon>
        <taxon>Sternorrhyncha</taxon>
        <taxon>Aleyrodoidea</taxon>
        <taxon>Aleyrodidae</taxon>
        <taxon>Aleyrodinae</taxon>
        <taxon>Bemisia</taxon>
    </lineage>
</organism>
<dbReference type="CDD" id="cd18038">
    <property type="entry name" value="DEXXQc_Helz-like"/>
    <property type="match status" value="1"/>
</dbReference>
<dbReference type="PROSITE" id="PS00028">
    <property type="entry name" value="ZINC_FINGER_C2H2_1"/>
    <property type="match status" value="1"/>
</dbReference>
<dbReference type="GO" id="GO:0008270">
    <property type="term" value="F:zinc ion binding"/>
    <property type="evidence" value="ECO:0007669"/>
    <property type="project" value="UniProtKB-KW"/>
</dbReference>